<evidence type="ECO:0000313" key="1">
    <source>
        <dbReference type="EMBL" id="OQP55645.1"/>
    </source>
</evidence>
<name>A0ABX3P777_9BACT</name>
<sequence length="62" mass="7051">MCILFETIPAKNREFKTYEKGLHRSMEAGAIPLSAYNKKPYASLAATYSCPVQLNNDSYLKY</sequence>
<comment type="caution">
    <text evidence="1">The sequence shown here is derived from an EMBL/GenBank/DDBJ whole genome shotgun (WGS) entry which is preliminary data.</text>
</comment>
<reference evidence="1 2" key="1">
    <citation type="submission" date="2016-04" db="EMBL/GenBank/DDBJ databases">
        <authorList>
            <person name="Chen L."/>
            <person name="Zhuang W."/>
            <person name="Wang G."/>
        </authorList>
    </citation>
    <scope>NUCLEOTIDE SEQUENCE [LARGE SCALE GENOMIC DNA]</scope>
    <source>
        <strain evidence="2">GR20</strain>
    </source>
</reference>
<accession>A0ABX3P777</accession>
<dbReference type="Proteomes" id="UP000192277">
    <property type="component" value="Unassembled WGS sequence"/>
</dbReference>
<organism evidence="1 2">
    <name type="scientific">Niastella koreensis</name>
    <dbReference type="NCBI Taxonomy" id="354356"/>
    <lineage>
        <taxon>Bacteria</taxon>
        <taxon>Pseudomonadati</taxon>
        <taxon>Bacteroidota</taxon>
        <taxon>Chitinophagia</taxon>
        <taxon>Chitinophagales</taxon>
        <taxon>Chitinophagaceae</taxon>
        <taxon>Niastella</taxon>
    </lineage>
</organism>
<proteinExistence type="predicted"/>
<protein>
    <submittedName>
        <fullName evidence="1">Uncharacterized protein</fullName>
    </submittedName>
</protein>
<dbReference type="EMBL" id="LWBO01000001">
    <property type="protein sequence ID" value="OQP55645.1"/>
    <property type="molecule type" value="Genomic_DNA"/>
</dbReference>
<dbReference type="RefSeq" id="WP_014223273.1">
    <property type="nucleotide sequence ID" value="NZ_LWBO01000001.1"/>
</dbReference>
<evidence type="ECO:0000313" key="2">
    <source>
        <dbReference type="Proteomes" id="UP000192277"/>
    </source>
</evidence>
<keyword evidence="2" id="KW-1185">Reference proteome</keyword>
<gene>
    <name evidence="1" type="ORF">A4D02_04910</name>
</gene>